<comment type="caution">
    <text evidence="2">The sequence shown here is derived from an EMBL/GenBank/DDBJ whole genome shotgun (WGS) entry which is preliminary data.</text>
</comment>
<dbReference type="EMBL" id="JACVVK020000034">
    <property type="protein sequence ID" value="KAK7501029.1"/>
    <property type="molecule type" value="Genomic_DNA"/>
</dbReference>
<dbReference type="AlphaFoldDB" id="A0ABD0LNK1"/>
<evidence type="ECO:0000256" key="1">
    <source>
        <dbReference type="SAM" id="MobiDB-lite"/>
    </source>
</evidence>
<feature type="compositionally biased region" description="Basic and acidic residues" evidence="1">
    <location>
        <begin position="1"/>
        <end position="22"/>
    </location>
</feature>
<proteinExistence type="predicted"/>
<protein>
    <submittedName>
        <fullName evidence="2">Uncharacterized protein</fullName>
    </submittedName>
</protein>
<reference evidence="2 3" key="1">
    <citation type="journal article" date="2023" name="Sci. Data">
        <title>Genome assembly of the Korean intertidal mud-creeper Batillaria attramentaria.</title>
        <authorList>
            <person name="Patra A.K."/>
            <person name="Ho P.T."/>
            <person name="Jun S."/>
            <person name="Lee S.J."/>
            <person name="Kim Y."/>
            <person name="Won Y.J."/>
        </authorList>
    </citation>
    <scope>NUCLEOTIDE SEQUENCE [LARGE SCALE GENOMIC DNA]</scope>
    <source>
        <strain evidence="2">Wonlab-2016</strain>
    </source>
</reference>
<gene>
    <name evidence="2" type="ORF">BaRGS_00007909</name>
</gene>
<accession>A0ABD0LNK1</accession>
<evidence type="ECO:0000313" key="2">
    <source>
        <dbReference type="EMBL" id="KAK7501029.1"/>
    </source>
</evidence>
<organism evidence="2 3">
    <name type="scientific">Batillaria attramentaria</name>
    <dbReference type="NCBI Taxonomy" id="370345"/>
    <lineage>
        <taxon>Eukaryota</taxon>
        <taxon>Metazoa</taxon>
        <taxon>Spiralia</taxon>
        <taxon>Lophotrochozoa</taxon>
        <taxon>Mollusca</taxon>
        <taxon>Gastropoda</taxon>
        <taxon>Caenogastropoda</taxon>
        <taxon>Sorbeoconcha</taxon>
        <taxon>Cerithioidea</taxon>
        <taxon>Batillariidae</taxon>
        <taxon>Batillaria</taxon>
    </lineage>
</organism>
<dbReference type="Proteomes" id="UP001519460">
    <property type="component" value="Unassembled WGS sequence"/>
</dbReference>
<name>A0ABD0LNK1_9CAEN</name>
<keyword evidence="3" id="KW-1185">Reference proteome</keyword>
<feature type="region of interest" description="Disordered" evidence="1">
    <location>
        <begin position="1"/>
        <end position="24"/>
    </location>
</feature>
<evidence type="ECO:0000313" key="3">
    <source>
        <dbReference type="Proteomes" id="UP001519460"/>
    </source>
</evidence>
<sequence length="85" mass="9554">MRCRVRDGGGRKEGKEGWRGEGVDMSPLSLSALVTFQHHTSRAGNPLKQQLSSTISTERSLSVRAVRAETPWHPTLNWGQKRKQK</sequence>